<protein>
    <submittedName>
        <fullName evidence="5">Phage tail sheath protein</fullName>
    </submittedName>
</protein>
<feature type="domain" description="Tail sheath protein Gp18-like" evidence="4">
    <location>
        <begin position="30"/>
        <end position="89"/>
    </location>
</feature>
<sequence length="392" mass="42576">MALDDYHHGVRVSELTDGIRKAIRTITTNIIGLIATASDADEDTFPLDTATLVTNIQGVIGKAGKEGTLKKSLQAIVDQANTTVIVVRVGTAETEAEQTSLVVGTTTAAGKFTGLKALLTAKMKFGANPRVLGAPGLDTQPVATELVSIAQKVRGFAYAYAWGCETKEEVLAYKESFGDRELMLLWPQFIHYNTDTSANEAISPVGYALGLRAKVDNLYGWHKVISNVAINGVIGIDRDVWWDLQQTGTDADLLNQNGITTLIRQDGFRFWGSRTCDSTGDYPFEVSTRTAQILADTVAEAHMWAVDKPLHPSLGTDLLEGISAKLSDLTNQGYLMGGQAWYDETKNPVENLSAGKFRLSYDYGIVPPLEDLGFLQNQTDDYLADFGARITA</sequence>
<dbReference type="Proteomes" id="UP000516666">
    <property type="component" value="Chromosome"/>
</dbReference>
<dbReference type="Pfam" id="PF17482">
    <property type="entry name" value="Phage_sheath_1C"/>
    <property type="match status" value="1"/>
</dbReference>
<feature type="domain" description="Tail sheath protein C-terminal" evidence="3">
    <location>
        <begin position="281"/>
        <end position="378"/>
    </location>
</feature>
<dbReference type="AlphaFoldDB" id="A0A7H2V927"/>
<feature type="domain" description="Tail sheath protein subtilisin-like" evidence="2">
    <location>
        <begin position="110"/>
        <end position="276"/>
    </location>
</feature>
<evidence type="ECO:0000259" key="3">
    <source>
        <dbReference type="Pfam" id="PF17482"/>
    </source>
</evidence>
<dbReference type="RefSeq" id="WP_191012612.1">
    <property type="nucleotide sequence ID" value="NZ_CP061646.1"/>
</dbReference>
<dbReference type="InterPro" id="IPR020287">
    <property type="entry name" value="Tail_sheath_C"/>
</dbReference>
<accession>A0A7H2V927</accession>
<dbReference type="PANTHER" id="PTHR35861">
    <property type="match status" value="1"/>
</dbReference>
<evidence type="ECO:0000313" key="5">
    <source>
        <dbReference type="EMBL" id="QNX72860.1"/>
    </source>
</evidence>
<dbReference type="InterPro" id="IPR054564">
    <property type="entry name" value="Gp18_domIII_N"/>
</dbReference>
<gene>
    <name evidence="5" type="ORF">IC776_02875</name>
</gene>
<evidence type="ECO:0000256" key="1">
    <source>
        <dbReference type="ARBA" id="ARBA00008005"/>
    </source>
</evidence>
<reference evidence="6" key="1">
    <citation type="submission" date="2020-09" db="EMBL/GenBank/DDBJ databases">
        <title>Clinical and molecular characterization of Acinetobacter seifertii in Taiwan.</title>
        <authorList>
            <person name="Li L.-H."/>
            <person name="Yang Y.-S."/>
            <person name="Sun J.-R."/>
            <person name="Huang T.-W."/>
            <person name="Huang W.-C."/>
            <person name="Wang Y.-C."/>
            <person name="Kuo T.-H."/>
            <person name="Kuo S.-C."/>
            <person name="Chen T.-L."/>
        </authorList>
    </citation>
    <scope>NUCLEOTIDE SEQUENCE [LARGE SCALE GENOMIC DNA]</scope>
    <source>
        <strain evidence="6">AS39</strain>
    </source>
</reference>
<dbReference type="PANTHER" id="PTHR35861:SF1">
    <property type="entry name" value="PHAGE TAIL SHEATH PROTEIN"/>
    <property type="match status" value="1"/>
</dbReference>
<dbReference type="EMBL" id="CP061646">
    <property type="protein sequence ID" value="QNX72860.1"/>
    <property type="molecule type" value="Genomic_DNA"/>
</dbReference>
<dbReference type="Pfam" id="PF22671">
    <property type="entry name" value="Gp18_domIII_N"/>
    <property type="match status" value="1"/>
</dbReference>
<reference evidence="5 6" key="2">
    <citation type="submission" date="2020-09" db="EMBL/GenBank/DDBJ databases">
        <authorList>
            <person name="Chen F.-J."/>
            <person name="Lee Y.-T."/>
        </authorList>
    </citation>
    <scope>NUCLEOTIDE SEQUENCE [LARGE SCALE GENOMIC DNA]</scope>
    <source>
        <strain evidence="5 6">AS39</strain>
    </source>
</reference>
<dbReference type="InterPro" id="IPR052042">
    <property type="entry name" value="Tail_sheath_structural"/>
</dbReference>
<comment type="similarity">
    <text evidence="1">Belongs to the myoviridae tail sheath protein family.</text>
</comment>
<dbReference type="Pfam" id="PF04984">
    <property type="entry name" value="Phage_sheath_1"/>
    <property type="match status" value="1"/>
</dbReference>
<dbReference type="InterPro" id="IPR035089">
    <property type="entry name" value="Phage_sheath_subtilisin"/>
</dbReference>
<evidence type="ECO:0000313" key="6">
    <source>
        <dbReference type="Proteomes" id="UP000516666"/>
    </source>
</evidence>
<evidence type="ECO:0000259" key="2">
    <source>
        <dbReference type="Pfam" id="PF04984"/>
    </source>
</evidence>
<proteinExistence type="inferred from homology"/>
<name>A0A7H2V927_9GAMM</name>
<evidence type="ECO:0000259" key="4">
    <source>
        <dbReference type="Pfam" id="PF22671"/>
    </source>
</evidence>
<organism evidence="5 6">
    <name type="scientific">Acinetobacter seifertii</name>
    <dbReference type="NCBI Taxonomy" id="1530123"/>
    <lineage>
        <taxon>Bacteria</taxon>
        <taxon>Pseudomonadati</taxon>
        <taxon>Pseudomonadota</taxon>
        <taxon>Gammaproteobacteria</taxon>
        <taxon>Moraxellales</taxon>
        <taxon>Moraxellaceae</taxon>
        <taxon>Acinetobacter</taxon>
        <taxon>Acinetobacter calcoaceticus/baumannii complex</taxon>
    </lineage>
</organism>